<name>A0A2N1KXL1_9GLOM</name>
<feature type="non-terminal residue" evidence="1">
    <location>
        <position position="1"/>
    </location>
</feature>
<dbReference type="VEuPathDB" id="FungiDB:RhiirFUN_000937"/>
<accession>A0A2N1KXL1</accession>
<reference evidence="1 2" key="2">
    <citation type="submission" date="2017-10" db="EMBL/GenBank/DDBJ databases">
        <title>Extensive intraspecific genome diversity in a model arbuscular mycorrhizal fungus.</title>
        <authorList>
            <person name="Chen E.C.H."/>
            <person name="Morin E."/>
            <person name="Baudet D."/>
            <person name="Noel J."/>
            <person name="Ndikumana S."/>
            <person name="Charron P."/>
            <person name="St-Onge C."/>
            <person name="Giorgi J."/>
            <person name="Grigoriev I.V."/>
            <person name="Roux C."/>
            <person name="Martin F.M."/>
            <person name="Corradi N."/>
        </authorList>
    </citation>
    <scope>NUCLEOTIDE SEQUENCE [LARGE SCALE GENOMIC DNA]</scope>
    <source>
        <strain evidence="1 2">C2</strain>
    </source>
</reference>
<dbReference type="Proteomes" id="UP000233469">
    <property type="component" value="Unassembled WGS sequence"/>
</dbReference>
<dbReference type="EMBL" id="LLXL01009686">
    <property type="protein sequence ID" value="PKK41875.1"/>
    <property type="molecule type" value="Genomic_DNA"/>
</dbReference>
<gene>
    <name evidence="1" type="ORF">RhiirC2_804666</name>
</gene>
<proteinExistence type="predicted"/>
<evidence type="ECO:0000313" key="1">
    <source>
        <dbReference type="EMBL" id="PKK41875.1"/>
    </source>
</evidence>
<reference evidence="1 2" key="1">
    <citation type="submission" date="2016-04" db="EMBL/GenBank/DDBJ databases">
        <title>Genome analyses suggest a sexual origin of heterokaryosis in a supposedly ancient asexual fungus.</title>
        <authorList>
            <person name="Ropars J."/>
            <person name="Sedzielewska K."/>
            <person name="Noel J."/>
            <person name="Charron P."/>
            <person name="Farinelli L."/>
            <person name="Marton T."/>
            <person name="Kruger M."/>
            <person name="Pelin A."/>
            <person name="Brachmann A."/>
            <person name="Corradi N."/>
        </authorList>
    </citation>
    <scope>NUCLEOTIDE SEQUENCE [LARGE SCALE GENOMIC DNA]</scope>
    <source>
        <strain evidence="1 2">C2</strain>
    </source>
</reference>
<comment type="caution">
    <text evidence="1">The sequence shown here is derived from an EMBL/GenBank/DDBJ whole genome shotgun (WGS) entry which is preliminary data.</text>
</comment>
<protein>
    <submittedName>
        <fullName evidence="1">Uncharacterized protein</fullName>
    </submittedName>
</protein>
<evidence type="ECO:0000313" key="2">
    <source>
        <dbReference type="Proteomes" id="UP000233469"/>
    </source>
</evidence>
<sequence>QDEDDSKTFLIELELKYDEKFTSESNDKIFRQVILQLIEAMKPRYTPRYRQVKF</sequence>
<dbReference type="AlphaFoldDB" id="A0A2N1KXL1"/>
<organism evidence="1 2">
    <name type="scientific">Rhizophagus irregularis</name>
    <dbReference type="NCBI Taxonomy" id="588596"/>
    <lineage>
        <taxon>Eukaryota</taxon>
        <taxon>Fungi</taxon>
        <taxon>Fungi incertae sedis</taxon>
        <taxon>Mucoromycota</taxon>
        <taxon>Glomeromycotina</taxon>
        <taxon>Glomeromycetes</taxon>
        <taxon>Glomerales</taxon>
        <taxon>Glomeraceae</taxon>
        <taxon>Rhizophagus</taxon>
    </lineage>
</organism>